<evidence type="ECO:0000256" key="9">
    <source>
        <dbReference type="ARBA" id="ARBA00022805"/>
    </source>
</evidence>
<name>A0A1X7TUA2_AMPQE</name>
<keyword evidence="10" id="KW-0460">Magnesium</keyword>
<evidence type="ECO:0000256" key="14">
    <source>
        <dbReference type="ARBA" id="ARBA00024013"/>
    </source>
</evidence>
<keyword evidence="7" id="KW-0479">Metal-binding</keyword>
<reference evidence="18" key="2">
    <citation type="submission" date="2017-05" db="UniProtKB">
        <authorList>
            <consortium name="EnsemblMetazoa"/>
        </authorList>
    </citation>
    <scope>IDENTIFICATION</scope>
</reference>
<comment type="cofactor">
    <cofactor evidence="1">
        <name>Mg(2+)</name>
        <dbReference type="ChEBI" id="CHEBI:18420"/>
    </cofactor>
</comment>
<keyword evidence="3" id="KW-0813">Transport</keyword>
<comment type="subcellular location">
    <subcellularLocation>
        <location evidence="2">Membrane</location>
        <topology evidence="2">Single-pass membrane protein</topology>
    </subcellularLocation>
    <subcellularLocation>
        <location evidence="14">Plastid</location>
        <location evidence="14">Chloroplast outer membrane</location>
    </subcellularLocation>
</comment>
<evidence type="ECO:0000259" key="16">
    <source>
        <dbReference type="Pfam" id="PF01926"/>
    </source>
</evidence>
<dbReference type="Pfam" id="PF13488">
    <property type="entry name" value="Gly-zipper_Omp"/>
    <property type="match status" value="1"/>
</dbReference>
<evidence type="ECO:0000256" key="6">
    <source>
        <dbReference type="ARBA" id="ARBA00022692"/>
    </source>
</evidence>
<evidence type="ECO:0000313" key="19">
    <source>
        <dbReference type="Proteomes" id="UP000007879"/>
    </source>
</evidence>
<evidence type="ECO:0000256" key="15">
    <source>
        <dbReference type="SAM" id="Phobius"/>
    </source>
</evidence>
<dbReference type="GO" id="GO:0016787">
    <property type="term" value="F:hydrolase activity"/>
    <property type="evidence" value="ECO:0007669"/>
    <property type="project" value="UniProtKB-KW"/>
</dbReference>
<dbReference type="Gene3D" id="3.40.50.300">
    <property type="entry name" value="P-loop containing nucleotide triphosphate hydrolases"/>
    <property type="match status" value="1"/>
</dbReference>
<keyword evidence="8" id="KW-0378">Hydrolase</keyword>
<keyword evidence="12 15" id="KW-1133">Transmembrane helix</keyword>
<dbReference type="InterPro" id="IPR027417">
    <property type="entry name" value="P-loop_NTPase"/>
</dbReference>
<dbReference type="Proteomes" id="UP000007879">
    <property type="component" value="Unassembled WGS sequence"/>
</dbReference>
<reference evidence="19" key="1">
    <citation type="journal article" date="2010" name="Nature">
        <title>The Amphimedon queenslandica genome and the evolution of animal complexity.</title>
        <authorList>
            <person name="Srivastava M."/>
            <person name="Simakov O."/>
            <person name="Chapman J."/>
            <person name="Fahey B."/>
            <person name="Gauthier M.E."/>
            <person name="Mitros T."/>
            <person name="Richards G.S."/>
            <person name="Conaco C."/>
            <person name="Dacre M."/>
            <person name="Hellsten U."/>
            <person name="Larroux C."/>
            <person name="Putnam N.H."/>
            <person name="Stanke M."/>
            <person name="Adamska M."/>
            <person name="Darling A."/>
            <person name="Degnan S.M."/>
            <person name="Oakley T.H."/>
            <person name="Plachetzki D.C."/>
            <person name="Zhai Y."/>
            <person name="Adamski M."/>
            <person name="Calcino A."/>
            <person name="Cummins S.F."/>
            <person name="Goodstein D.M."/>
            <person name="Harris C."/>
            <person name="Jackson D.J."/>
            <person name="Leys S.P."/>
            <person name="Shu S."/>
            <person name="Woodcroft B.J."/>
            <person name="Vervoort M."/>
            <person name="Kosik K.S."/>
            <person name="Manning G."/>
            <person name="Degnan B.M."/>
            <person name="Rokhsar D.S."/>
        </authorList>
    </citation>
    <scope>NUCLEOTIDE SEQUENCE [LARGE SCALE GENOMIC DNA]</scope>
</reference>
<dbReference type="GO" id="GO:0015031">
    <property type="term" value="P:protein transport"/>
    <property type="evidence" value="ECO:0007669"/>
    <property type="project" value="UniProtKB-KW"/>
</dbReference>
<evidence type="ECO:0000256" key="8">
    <source>
        <dbReference type="ARBA" id="ARBA00022801"/>
    </source>
</evidence>
<keyword evidence="11" id="KW-0653">Protein transport</keyword>
<dbReference type="PANTHER" id="PTHR10903:SF135">
    <property type="entry name" value="TRANSLOCASE OF CHLOROPLAST 120, CHLOROPLASTIC-RELATED"/>
    <property type="match status" value="1"/>
</dbReference>
<dbReference type="InterPro" id="IPR039567">
    <property type="entry name" value="Gly-zipper"/>
</dbReference>
<organism evidence="18">
    <name type="scientific">Amphimedon queenslandica</name>
    <name type="common">Sponge</name>
    <dbReference type="NCBI Taxonomy" id="400682"/>
    <lineage>
        <taxon>Eukaryota</taxon>
        <taxon>Metazoa</taxon>
        <taxon>Porifera</taxon>
        <taxon>Demospongiae</taxon>
        <taxon>Heteroscleromorpha</taxon>
        <taxon>Haplosclerida</taxon>
        <taxon>Niphatidae</taxon>
        <taxon>Amphimedon</taxon>
    </lineage>
</organism>
<dbReference type="InParanoid" id="A0A1X7TUA2"/>
<keyword evidence="19" id="KW-1185">Reference proteome</keyword>
<evidence type="ECO:0000259" key="17">
    <source>
        <dbReference type="Pfam" id="PF13488"/>
    </source>
</evidence>
<dbReference type="GO" id="GO:0046872">
    <property type="term" value="F:metal ion binding"/>
    <property type="evidence" value="ECO:0007669"/>
    <property type="project" value="UniProtKB-KW"/>
</dbReference>
<dbReference type="Pfam" id="PF01926">
    <property type="entry name" value="MMR_HSR1"/>
    <property type="match status" value="1"/>
</dbReference>
<dbReference type="SUPFAM" id="SSF52540">
    <property type="entry name" value="P-loop containing nucleoside triphosphate hydrolases"/>
    <property type="match status" value="1"/>
</dbReference>
<dbReference type="PANTHER" id="PTHR10903">
    <property type="entry name" value="GTPASE, IMAP FAMILY MEMBER-RELATED"/>
    <property type="match status" value="1"/>
</dbReference>
<feature type="transmembrane region" description="Helical" evidence="15">
    <location>
        <begin position="270"/>
        <end position="289"/>
    </location>
</feature>
<dbReference type="InterPro" id="IPR045058">
    <property type="entry name" value="GIMA/IAN/Toc"/>
</dbReference>
<evidence type="ECO:0000256" key="11">
    <source>
        <dbReference type="ARBA" id="ARBA00022927"/>
    </source>
</evidence>
<evidence type="ECO:0000256" key="10">
    <source>
        <dbReference type="ARBA" id="ARBA00022842"/>
    </source>
</evidence>
<dbReference type="EnsemblMetazoa" id="Aqu2.1.18632_001">
    <property type="protein sequence ID" value="Aqu2.1.18632_001"/>
    <property type="gene ID" value="Aqu2.1.18632"/>
</dbReference>
<accession>A0A1X7TUA2</accession>
<dbReference type="OrthoDB" id="422720at2759"/>
<feature type="domain" description="G" evidence="16">
    <location>
        <begin position="44"/>
        <end position="156"/>
    </location>
</feature>
<evidence type="ECO:0000256" key="12">
    <source>
        <dbReference type="ARBA" id="ARBA00022989"/>
    </source>
</evidence>
<evidence type="ECO:0000256" key="1">
    <source>
        <dbReference type="ARBA" id="ARBA00001946"/>
    </source>
</evidence>
<evidence type="ECO:0000313" key="18">
    <source>
        <dbReference type="EnsemblMetazoa" id="Aqu2.1.18632_001"/>
    </source>
</evidence>
<dbReference type="GO" id="GO:0016020">
    <property type="term" value="C:membrane"/>
    <property type="evidence" value="ECO:0007669"/>
    <property type="project" value="UniProtKB-SubCell"/>
</dbReference>
<dbReference type="KEGG" id="aqu:105314366"/>
<dbReference type="AlphaFoldDB" id="A0A1X7TUA2"/>
<keyword evidence="4" id="KW-0150">Chloroplast</keyword>
<proteinExistence type="predicted"/>
<keyword evidence="13 15" id="KW-0472">Membrane</keyword>
<evidence type="ECO:0000256" key="13">
    <source>
        <dbReference type="ARBA" id="ARBA00023136"/>
    </source>
</evidence>
<dbReference type="EnsemblMetazoa" id="XM_011408496.1">
    <property type="protein sequence ID" value="XP_011406798.1"/>
    <property type="gene ID" value="LOC105314366"/>
</dbReference>
<keyword evidence="5" id="KW-0934">Plastid</keyword>
<dbReference type="GO" id="GO:0005525">
    <property type="term" value="F:GTP binding"/>
    <property type="evidence" value="ECO:0007669"/>
    <property type="project" value="InterPro"/>
</dbReference>
<evidence type="ECO:0000256" key="4">
    <source>
        <dbReference type="ARBA" id="ARBA00022528"/>
    </source>
</evidence>
<keyword evidence="6 15" id="KW-0812">Transmembrane</keyword>
<evidence type="ECO:0000256" key="5">
    <source>
        <dbReference type="ARBA" id="ARBA00022640"/>
    </source>
</evidence>
<keyword evidence="9" id="KW-1002">Plastid outer membrane</keyword>
<protein>
    <submittedName>
        <fullName evidence="18">Uncharacterized protein</fullName>
    </submittedName>
</protein>
<evidence type="ECO:0000256" key="3">
    <source>
        <dbReference type="ARBA" id="ARBA00022448"/>
    </source>
</evidence>
<feature type="domain" description="Glycine zipper" evidence="17">
    <location>
        <begin position="257"/>
        <end position="296"/>
    </location>
</feature>
<gene>
    <name evidence="18" type="primary">105314366</name>
</gene>
<evidence type="ECO:0000256" key="2">
    <source>
        <dbReference type="ARBA" id="ARBA00004167"/>
    </source>
</evidence>
<evidence type="ECO:0000256" key="7">
    <source>
        <dbReference type="ARBA" id="ARBA00022723"/>
    </source>
</evidence>
<sequence>MAALLEGNGSEVEVSNEHLSIEIEEKLGVLRDRISMDGGRPVTILLVGPTGAGKSTLINALFGRDVAEVGYGAISVTTGIHPYEGEYKGVRIRVYDTVGFGGRSDRSYLRNISRHEKYDLVLLCTKLGGRIERDTFLELASVLHEEMWKKTIVVLTQANQFITLDSVSKSNDLEAEIKKQIEEYQSFLTGSLSNRVRREVLEGIPYCIARVEDEKKLPTTDDWVKSLWEMCIIRCSDKPYHFVSWWCIVKIVVFGFGVAIGTAIGAIVGSIVPVAGTIIGAIAGGYIGATIAKRVVEKKTTELHACKAFQPHLLSAPPTKC</sequence>
<feature type="transmembrane region" description="Helical" evidence="15">
    <location>
        <begin position="242"/>
        <end position="264"/>
    </location>
</feature>
<dbReference type="InterPro" id="IPR006073">
    <property type="entry name" value="GTP-bd"/>
</dbReference>